<dbReference type="AlphaFoldDB" id="E9H3Q9"/>
<evidence type="ECO:0000313" key="1">
    <source>
        <dbReference type="EMBL" id="EFX73558.1"/>
    </source>
</evidence>
<dbReference type="EMBL" id="GL732589">
    <property type="protein sequence ID" value="EFX73558.1"/>
    <property type="molecule type" value="Genomic_DNA"/>
</dbReference>
<dbReference type="InParanoid" id="E9H3Q9"/>
<dbReference type="HOGENOM" id="CLU_909897_0_0_1"/>
<keyword evidence="2" id="KW-1185">Reference proteome</keyword>
<accession>E9H3Q9</accession>
<reference evidence="1 2" key="1">
    <citation type="journal article" date="2011" name="Science">
        <title>The ecoresponsive genome of Daphnia pulex.</title>
        <authorList>
            <person name="Colbourne J.K."/>
            <person name="Pfrender M.E."/>
            <person name="Gilbert D."/>
            <person name="Thomas W.K."/>
            <person name="Tucker A."/>
            <person name="Oakley T.H."/>
            <person name="Tokishita S."/>
            <person name="Aerts A."/>
            <person name="Arnold G.J."/>
            <person name="Basu M.K."/>
            <person name="Bauer D.J."/>
            <person name="Caceres C.E."/>
            <person name="Carmel L."/>
            <person name="Casola C."/>
            <person name="Choi J.H."/>
            <person name="Detter J.C."/>
            <person name="Dong Q."/>
            <person name="Dusheyko S."/>
            <person name="Eads B.D."/>
            <person name="Frohlich T."/>
            <person name="Geiler-Samerotte K.A."/>
            <person name="Gerlach D."/>
            <person name="Hatcher P."/>
            <person name="Jogdeo S."/>
            <person name="Krijgsveld J."/>
            <person name="Kriventseva E.V."/>
            <person name="Kultz D."/>
            <person name="Laforsch C."/>
            <person name="Lindquist E."/>
            <person name="Lopez J."/>
            <person name="Manak J.R."/>
            <person name="Muller J."/>
            <person name="Pangilinan J."/>
            <person name="Patwardhan R.P."/>
            <person name="Pitluck S."/>
            <person name="Pritham E.J."/>
            <person name="Rechtsteiner A."/>
            <person name="Rho M."/>
            <person name="Rogozin I.B."/>
            <person name="Sakarya O."/>
            <person name="Salamov A."/>
            <person name="Schaack S."/>
            <person name="Shapiro H."/>
            <person name="Shiga Y."/>
            <person name="Skalitzky C."/>
            <person name="Smith Z."/>
            <person name="Souvorov A."/>
            <person name="Sung W."/>
            <person name="Tang Z."/>
            <person name="Tsuchiya D."/>
            <person name="Tu H."/>
            <person name="Vos H."/>
            <person name="Wang M."/>
            <person name="Wolf Y.I."/>
            <person name="Yamagata H."/>
            <person name="Yamada T."/>
            <person name="Ye Y."/>
            <person name="Shaw J.R."/>
            <person name="Andrews J."/>
            <person name="Crease T.J."/>
            <person name="Tang H."/>
            <person name="Lucas S.M."/>
            <person name="Robertson H.M."/>
            <person name="Bork P."/>
            <person name="Koonin E.V."/>
            <person name="Zdobnov E.M."/>
            <person name="Grigoriev I.V."/>
            <person name="Lynch M."/>
            <person name="Boore J.L."/>
        </authorList>
    </citation>
    <scope>NUCLEOTIDE SEQUENCE [LARGE SCALE GENOMIC DNA]</scope>
</reference>
<protein>
    <submittedName>
        <fullName evidence="1">Uncharacterized protein</fullName>
    </submittedName>
</protein>
<gene>
    <name evidence="1" type="ORF">DAPPUDRAFT_325107</name>
</gene>
<name>E9H3Q9_DAPPU</name>
<sequence>MSSNITKDQQRAELLANQKAIKLTHQDEFRAIQFRRIFFMACTCLLAPVLSDFLKAKRKLWINNHKLDTDFLLNIMIEEFGKNPYFFPIYMENTESILKAALLGRTAVSHGFLPMILQEGQSFLSSWITLCHLVDHAEEAGKLQKIFNHLFSGIPDPSGKREDHYTIPEFVELSSTPRVMSFTEFEKSLLVQVYMMKADAEIFGPALRHYLVNEPDGDKYRNSVMDTQSYLMDLIERCIRRAWWPEKTRTLKCLYHAKDTRNLLFHAEIIPLLDRHENLFESWIAVCDLDILKLFEGSARILQTKRQLATLVLWTISIWIYNFERFGYCLL</sequence>
<proteinExistence type="predicted"/>
<organism evidence="1 2">
    <name type="scientific">Daphnia pulex</name>
    <name type="common">Water flea</name>
    <dbReference type="NCBI Taxonomy" id="6669"/>
    <lineage>
        <taxon>Eukaryota</taxon>
        <taxon>Metazoa</taxon>
        <taxon>Ecdysozoa</taxon>
        <taxon>Arthropoda</taxon>
        <taxon>Crustacea</taxon>
        <taxon>Branchiopoda</taxon>
        <taxon>Diplostraca</taxon>
        <taxon>Cladocera</taxon>
        <taxon>Anomopoda</taxon>
        <taxon>Daphniidae</taxon>
        <taxon>Daphnia</taxon>
    </lineage>
</organism>
<dbReference type="PhylomeDB" id="E9H3Q9"/>
<evidence type="ECO:0000313" key="2">
    <source>
        <dbReference type="Proteomes" id="UP000000305"/>
    </source>
</evidence>
<dbReference type="Proteomes" id="UP000000305">
    <property type="component" value="Unassembled WGS sequence"/>
</dbReference>
<dbReference type="KEGG" id="dpx:DAPPUDRAFT_325107"/>